<evidence type="ECO:0000313" key="1">
    <source>
        <dbReference type="EMBL" id="AKS26439.1"/>
    </source>
</evidence>
<evidence type="ECO:0000313" key="2">
    <source>
        <dbReference type="Proteomes" id="UP000593702"/>
    </source>
</evidence>
<name>A0A7R5WM91_9POXV</name>
<protein>
    <submittedName>
        <fullName evidence="1">Putative late transcription factor</fullName>
    </submittedName>
</protein>
<gene>
    <name evidence="1" type="ORF">DLEV_148</name>
</gene>
<reference evidence="1 2" key="1">
    <citation type="submission" date="2015-04" db="EMBL/GenBank/DDBJ databases">
        <title>Diachasmimorpha longicaudata entomopoxvirus genome.</title>
        <authorList>
            <person name="Coffman K.A."/>
            <person name="Burke G.R."/>
        </authorList>
    </citation>
    <scope>NUCLEOTIDE SEQUENCE [LARGE SCALE GENOMIC DNA]</scope>
</reference>
<organism evidence="1 2">
    <name type="scientific">Diachasmimorpha longicaudata entomopoxvirus</name>
    <dbReference type="NCBI Taxonomy" id="109981"/>
    <lineage>
        <taxon>Viruses</taxon>
        <taxon>Varidnaviria</taxon>
        <taxon>Bamfordvirae</taxon>
        <taxon>Nucleocytoviricota</taxon>
        <taxon>Pokkesviricetes</taxon>
        <taxon>Chitovirales</taxon>
        <taxon>Poxviridae</taxon>
        <taxon>Entomopoxvirinae</taxon>
        <taxon>Epsilonentomopoxvirus</taxon>
        <taxon>Epsilonentomopoxvirus dlongicaudata</taxon>
        <taxon>Diachasmimorpha entomopoxvirus</taxon>
    </lineage>
</organism>
<accession>A0A7R5WM91</accession>
<dbReference type="EMBL" id="KR095315">
    <property type="protein sequence ID" value="AKS26439.1"/>
    <property type="molecule type" value="Genomic_DNA"/>
</dbReference>
<proteinExistence type="predicted"/>
<sequence>MEEAYNFAYKQKILYNLLQEKMSKPYIYTEYDIEINQNSQYCWYCFKALQDKKFSTNFCSLMCQKILMSAKENNTHKINFVPFEILTAKSKIALKKIITELKPYDDLSLTYIYKKKNSNLLNVSAQLRTFNNFEDVEEFKDITLSTILYKKTPIETRKICLNCKSGLDGLTHKISEKLQGNYVIEPFCSDFCYLNFASNYSSQIPFKVKPFYNIPPIIQFKTPNIFHMLKKNNKPSSLWNIENETETHVKISQMFYHY</sequence>
<dbReference type="Proteomes" id="UP000593702">
    <property type="component" value="Segment"/>
</dbReference>
<keyword evidence="2" id="KW-1185">Reference proteome</keyword>